<evidence type="ECO:0000256" key="4">
    <source>
        <dbReference type="ARBA" id="ARBA00023002"/>
    </source>
</evidence>
<name>A0A084B5K3_STACB</name>
<keyword evidence="5" id="KW-0408">Iron</keyword>
<dbReference type="GO" id="GO:0005506">
    <property type="term" value="F:iron ion binding"/>
    <property type="evidence" value="ECO:0007669"/>
    <property type="project" value="InterPro"/>
</dbReference>
<dbReference type="SUPFAM" id="SSF51197">
    <property type="entry name" value="Clavaminate synthase-like"/>
    <property type="match status" value="1"/>
</dbReference>
<dbReference type="InterPro" id="IPR044862">
    <property type="entry name" value="Pro_4_hyd_alph_FE2OG_OXY"/>
</dbReference>
<organism evidence="8 9">
    <name type="scientific">Stachybotrys chartarum (strain CBS 109288 / IBT 7711)</name>
    <name type="common">Toxic black mold</name>
    <name type="synonym">Stilbospora chartarum</name>
    <dbReference type="NCBI Taxonomy" id="1280523"/>
    <lineage>
        <taxon>Eukaryota</taxon>
        <taxon>Fungi</taxon>
        <taxon>Dikarya</taxon>
        <taxon>Ascomycota</taxon>
        <taxon>Pezizomycotina</taxon>
        <taxon>Sordariomycetes</taxon>
        <taxon>Hypocreomycetidae</taxon>
        <taxon>Hypocreales</taxon>
        <taxon>Stachybotryaceae</taxon>
        <taxon>Stachybotrys</taxon>
    </lineage>
</organism>
<dbReference type="Pfam" id="PF13640">
    <property type="entry name" value="2OG-FeII_Oxy_3"/>
    <property type="match status" value="1"/>
</dbReference>
<feature type="domain" description="Prolyl 4-hydroxylase alpha subunit" evidence="7">
    <location>
        <begin position="63"/>
        <end position="272"/>
    </location>
</feature>
<keyword evidence="3" id="KW-0223">Dioxygenase</keyword>
<dbReference type="Proteomes" id="UP000028045">
    <property type="component" value="Unassembled WGS sequence"/>
</dbReference>
<protein>
    <recommendedName>
        <fullName evidence="7">Prolyl 4-hydroxylase alpha subunit domain-containing protein</fullName>
    </recommendedName>
</protein>
<evidence type="ECO:0000256" key="2">
    <source>
        <dbReference type="ARBA" id="ARBA00022723"/>
    </source>
</evidence>
<evidence type="ECO:0000259" key="7">
    <source>
        <dbReference type="SMART" id="SM00702"/>
    </source>
</evidence>
<keyword evidence="2" id="KW-0479">Metal-binding</keyword>
<dbReference type="AlphaFoldDB" id="A0A084B5K3"/>
<dbReference type="Gene3D" id="2.60.120.620">
    <property type="entry name" value="q2cbj1_9rhob like domain"/>
    <property type="match status" value="1"/>
</dbReference>
<evidence type="ECO:0000256" key="5">
    <source>
        <dbReference type="ARBA" id="ARBA00023004"/>
    </source>
</evidence>
<evidence type="ECO:0000256" key="6">
    <source>
        <dbReference type="SAM" id="MobiDB-lite"/>
    </source>
</evidence>
<evidence type="ECO:0000313" key="9">
    <source>
        <dbReference type="Proteomes" id="UP000028045"/>
    </source>
</evidence>
<dbReference type="HOGENOM" id="CLU_019321_0_0_1"/>
<dbReference type="SMART" id="SM00702">
    <property type="entry name" value="P4Hc"/>
    <property type="match status" value="1"/>
</dbReference>
<dbReference type="InterPro" id="IPR045054">
    <property type="entry name" value="P4HA-like"/>
</dbReference>
<dbReference type="GO" id="GO:0031418">
    <property type="term" value="F:L-ascorbic acid binding"/>
    <property type="evidence" value="ECO:0007669"/>
    <property type="project" value="InterPro"/>
</dbReference>
<dbReference type="GO" id="GO:0004656">
    <property type="term" value="F:procollagen-proline 4-dioxygenase activity"/>
    <property type="evidence" value="ECO:0007669"/>
    <property type="project" value="TreeGrafter"/>
</dbReference>
<evidence type="ECO:0000256" key="3">
    <source>
        <dbReference type="ARBA" id="ARBA00022964"/>
    </source>
</evidence>
<dbReference type="PANTHER" id="PTHR10869:SF241">
    <property type="entry name" value="FE2OG DIOXYGENASE DOMAIN-CONTAINING PROTEIN"/>
    <property type="match status" value="1"/>
</dbReference>
<dbReference type="GO" id="GO:0005783">
    <property type="term" value="C:endoplasmic reticulum"/>
    <property type="evidence" value="ECO:0007669"/>
    <property type="project" value="TreeGrafter"/>
</dbReference>
<reference evidence="8 9" key="1">
    <citation type="journal article" date="2014" name="BMC Genomics">
        <title>Comparative genome sequencing reveals chemotype-specific gene clusters in the toxigenic black mold Stachybotrys.</title>
        <authorList>
            <person name="Semeiks J."/>
            <person name="Borek D."/>
            <person name="Otwinowski Z."/>
            <person name="Grishin N.V."/>
        </authorList>
    </citation>
    <scope>NUCLEOTIDE SEQUENCE [LARGE SCALE GENOMIC DNA]</scope>
    <source>
        <strain evidence="9">CBS 109288 / IBT 7711</strain>
    </source>
</reference>
<dbReference type="PANTHER" id="PTHR10869">
    <property type="entry name" value="PROLYL 4-HYDROXYLASE ALPHA SUBUNIT"/>
    <property type="match status" value="1"/>
</dbReference>
<sequence>MFNLFKSVAQSGKPKHDKGPRPVTYESRHVHIPTDFLSGPSERPVTLYHVPFASSAVPEYEGCFAVTLDNVLTEQECRQLIQLAERSVVSEDEGEPWRPAMIAAGPGIEAPAPGYRESDRIVWDHQGLTDLVWERCCQADGLRDMLAVVNESNGVQPGEWKFSRVNERIRFLKYSKGNFFKPHCDGPYWYEADGKTFQTHYTLHLYLNDSAEYSSNSELVGGATSFLSRDRKRRIDVNPKAGSVLIFQHKRLLHEGATVQKGEKFTARMDILYEWVEQRGNTNQILPATISKTSLWKEQEDGPDEGTNSEDRRAADITTPGIRAAEHVLSTTGDQNFMQSLNHAGGASLRLSAAGSSVTEYRFHSGVELLHHRINLKTPSVMEASSTAAAWLSFAVTAFGLGGLISQASAINEKMDPFHANRTAEYLGIWFQRQASFPWWRIARPPPVGPVVSGKLSEGFCGINDVHLVRVPLRPAGKAGWAIILSIIHVTKPNPGHSTSSNAAEKGFLSGNNENALVTSDVADEASWGFLEERPLVRHHSSACIMITRTTLITLMSLTNARAAFQYSDAAGFRAGYASYSGQWYIT</sequence>
<comment type="cofactor">
    <cofactor evidence="1">
        <name>L-ascorbate</name>
        <dbReference type="ChEBI" id="CHEBI:38290"/>
    </cofactor>
</comment>
<dbReference type="OrthoDB" id="69177at2759"/>
<dbReference type="InterPro" id="IPR006620">
    <property type="entry name" value="Pro_4_hyd_alph"/>
</dbReference>
<evidence type="ECO:0000256" key="1">
    <source>
        <dbReference type="ARBA" id="ARBA00001961"/>
    </source>
</evidence>
<dbReference type="EMBL" id="KL648012">
    <property type="protein sequence ID" value="KEY72832.1"/>
    <property type="molecule type" value="Genomic_DNA"/>
</dbReference>
<keyword evidence="4" id="KW-0560">Oxidoreductase</keyword>
<proteinExistence type="predicted"/>
<feature type="region of interest" description="Disordered" evidence="6">
    <location>
        <begin position="295"/>
        <end position="314"/>
    </location>
</feature>
<gene>
    <name evidence="8" type="ORF">S7711_04418</name>
</gene>
<accession>A0A084B5K3</accession>
<evidence type="ECO:0000313" key="8">
    <source>
        <dbReference type="EMBL" id="KEY72832.1"/>
    </source>
</evidence>
<keyword evidence="9" id="KW-1185">Reference proteome</keyword>